<dbReference type="KEGG" id="buz:AYM40_33615"/>
<name>A0A160FUU6_9BURK</name>
<reference evidence="1 2" key="1">
    <citation type="journal article" date="2016" name="Gene">
        <title>PacBio SMRT assembly of a complex multi-replicon genome reveals chlorocatechol degradative operon in a region of genome plasticity.</title>
        <authorList>
            <person name="Ricker N."/>
            <person name="Shen S.Y."/>
            <person name="Goordial J."/>
            <person name="Jin S."/>
            <person name="Fulthorpe R.R."/>
        </authorList>
    </citation>
    <scope>NUCLEOTIDE SEQUENCE [LARGE SCALE GENOMIC DNA]</scope>
    <source>
        <strain evidence="1 2">OLGA172</strain>
    </source>
</reference>
<protein>
    <submittedName>
        <fullName evidence="1">Uncharacterized protein</fullName>
    </submittedName>
</protein>
<proteinExistence type="predicted"/>
<accession>A0A160FUU6</accession>
<evidence type="ECO:0000313" key="1">
    <source>
        <dbReference type="EMBL" id="ANB77055.1"/>
    </source>
</evidence>
<keyword evidence="2" id="KW-1185">Reference proteome</keyword>
<sequence length="66" mass="7468">MRHGLSELTAKMPEGRCFRSGRAFVISRPLSFFSWAVEQIGYEVVAFKGLLYCGNQALPYVVIVNR</sequence>
<gene>
    <name evidence="1" type="ORF">AYM40_33615</name>
</gene>
<dbReference type="EMBL" id="CP014579">
    <property type="protein sequence ID" value="ANB77055.1"/>
    <property type="molecule type" value="Genomic_DNA"/>
</dbReference>
<dbReference type="AlphaFoldDB" id="A0A160FUU6"/>
<evidence type="ECO:0000313" key="2">
    <source>
        <dbReference type="Proteomes" id="UP000076852"/>
    </source>
</evidence>
<dbReference type="Proteomes" id="UP000076852">
    <property type="component" value="Chromosome 2"/>
</dbReference>
<organism evidence="1 2">
    <name type="scientific">Paraburkholderia phytofirmans OLGA172</name>
    <dbReference type="NCBI Taxonomy" id="1417228"/>
    <lineage>
        <taxon>Bacteria</taxon>
        <taxon>Pseudomonadati</taxon>
        <taxon>Pseudomonadota</taxon>
        <taxon>Betaproteobacteria</taxon>
        <taxon>Burkholderiales</taxon>
        <taxon>Burkholderiaceae</taxon>
        <taxon>Paraburkholderia</taxon>
    </lineage>
</organism>